<feature type="domain" description="Helix-turn-helix" evidence="2">
    <location>
        <begin position="110"/>
        <end position="168"/>
    </location>
</feature>
<sequence length="426" mass="49631">MVQLWEASSPPSYANLFMGYWEKIVIEPILQTKTNLITWRRYIDDCIIIWKGSEELLKTFIQDINNNSFNLKFTYEYSKISIFFLDLNVYTTKEGLKTRLFKKETDCNGYIPYNSGHHRKWLNNIPSGQFGRIKRNCSNPVDYQQNCALMRADFLEKGYDPKLIEESRKVVDEIDRSALLGTKTKEKDLKCVPFITKFSKGGYKLTNIFKKHWHILQMDKDLRGEIGEQPSIVFTRPNTLRQSLAPSYLKKEIANPTWLGKNKGFFKCMQCIACKTLKSNARNVYNFKSNQTNKQYKINKLITCDSVNVVYLLECPCKKQYVGRTTKKLKLRIAEHIRNIKKGLKTHRGRFTNLVNRPHSVSEHFSLFHNSDPSGLKFMGIAHKVKTWRGGNNVQIISQEETRWIISLKTLQPMGLNIDLDINCLI</sequence>
<dbReference type="EMBL" id="CM004481">
    <property type="protein sequence ID" value="OCT65597.1"/>
    <property type="molecule type" value="Genomic_DNA"/>
</dbReference>
<evidence type="ECO:0000259" key="2">
    <source>
        <dbReference type="Pfam" id="PF26215"/>
    </source>
</evidence>
<accession>A0A974H5J3</accession>
<dbReference type="PANTHER" id="PTHR21301">
    <property type="entry name" value="REVERSE TRANSCRIPTASE"/>
    <property type="match status" value="1"/>
</dbReference>
<dbReference type="InterPro" id="IPR058912">
    <property type="entry name" value="HTH_animal"/>
</dbReference>
<proteinExistence type="predicted"/>
<name>A0A974H5J3_XENLA</name>
<evidence type="ECO:0000313" key="3">
    <source>
        <dbReference type="EMBL" id="OCT65597.1"/>
    </source>
</evidence>
<dbReference type="PANTHER" id="PTHR21301:SF12">
    <property type="match status" value="1"/>
</dbReference>
<dbReference type="AlphaFoldDB" id="A0A974H5J3"/>
<dbReference type="Proteomes" id="UP000694892">
    <property type="component" value="Chromosome 8S"/>
</dbReference>
<organism evidence="3 4">
    <name type="scientific">Xenopus laevis</name>
    <name type="common">African clawed frog</name>
    <dbReference type="NCBI Taxonomy" id="8355"/>
    <lineage>
        <taxon>Eukaryota</taxon>
        <taxon>Metazoa</taxon>
        <taxon>Chordata</taxon>
        <taxon>Craniata</taxon>
        <taxon>Vertebrata</taxon>
        <taxon>Euteleostomi</taxon>
        <taxon>Amphibia</taxon>
        <taxon>Batrachia</taxon>
        <taxon>Anura</taxon>
        <taxon>Pipoidea</taxon>
        <taxon>Pipidae</taxon>
        <taxon>Xenopodinae</taxon>
        <taxon>Xenopus</taxon>
        <taxon>Xenopus</taxon>
    </lineage>
</organism>
<dbReference type="InterPro" id="IPR000305">
    <property type="entry name" value="GIY-YIG_endonuc"/>
</dbReference>
<reference evidence="4" key="1">
    <citation type="journal article" date="2016" name="Nature">
        <title>Genome evolution in the allotetraploid frog Xenopus laevis.</title>
        <authorList>
            <person name="Session A.M."/>
            <person name="Uno Y."/>
            <person name="Kwon T."/>
            <person name="Chapman J.A."/>
            <person name="Toyoda A."/>
            <person name="Takahashi S."/>
            <person name="Fukui A."/>
            <person name="Hikosaka A."/>
            <person name="Suzuki A."/>
            <person name="Kondo M."/>
            <person name="van Heeringen S.J."/>
            <person name="Quigley I."/>
            <person name="Heinz S."/>
            <person name="Ogino H."/>
            <person name="Ochi H."/>
            <person name="Hellsten U."/>
            <person name="Lyons J.B."/>
            <person name="Simakov O."/>
            <person name="Putnam N."/>
            <person name="Stites J."/>
            <person name="Kuroki Y."/>
            <person name="Tanaka T."/>
            <person name="Michiue T."/>
            <person name="Watanabe M."/>
            <person name="Bogdanovic O."/>
            <person name="Lister R."/>
            <person name="Georgiou G."/>
            <person name="Paranjpe S.S."/>
            <person name="van Kruijsbergen I."/>
            <person name="Shu S."/>
            <person name="Carlson J."/>
            <person name="Kinoshita T."/>
            <person name="Ohta Y."/>
            <person name="Mawaribuchi S."/>
            <person name="Jenkins J."/>
            <person name="Grimwood J."/>
            <person name="Schmutz J."/>
            <person name="Mitros T."/>
            <person name="Mozaffari S.V."/>
            <person name="Suzuki Y."/>
            <person name="Haramoto Y."/>
            <person name="Yamamoto T.S."/>
            <person name="Takagi C."/>
            <person name="Heald R."/>
            <person name="Miller K."/>
            <person name="Haudenschild C."/>
            <person name="Kitzman J."/>
            <person name="Nakayama T."/>
            <person name="Izutsu Y."/>
            <person name="Robert J."/>
            <person name="Fortriede J."/>
            <person name="Burns K."/>
            <person name="Lotay V."/>
            <person name="Karimi K."/>
            <person name="Yasuoka Y."/>
            <person name="Dichmann D.S."/>
            <person name="Flajnik M.F."/>
            <person name="Houston D.W."/>
            <person name="Shendure J."/>
            <person name="DuPasquier L."/>
            <person name="Vize P.D."/>
            <person name="Zorn A.M."/>
            <person name="Ito M."/>
            <person name="Marcotte E.M."/>
            <person name="Wallingford J.B."/>
            <person name="Ito Y."/>
            <person name="Asashima M."/>
            <person name="Ueno N."/>
            <person name="Matsuda Y."/>
            <person name="Veenstra G.J."/>
            <person name="Fujiyama A."/>
            <person name="Harland R.M."/>
            <person name="Taira M."/>
            <person name="Rokhsar D.S."/>
        </authorList>
    </citation>
    <scope>NUCLEOTIDE SEQUENCE [LARGE SCALE GENOMIC DNA]</scope>
    <source>
        <strain evidence="4">J</strain>
    </source>
</reference>
<gene>
    <name evidence="3" type="ORF">XELAEV_18041835mg</name>
</gene>
<protein>
    <recommendedName>
        <fullName evidence="5">GIY-YIG domain-containing protein</fullName>
    </recommendedName>
</protein>
<evidence type="ECO:0000313" key="4">
    <source>
        <dbReference type="Proteomes" id="UP000694892"/>
    </source>
</evidence>
<dbReference type="Pfam" id="PF26215">
    <property type="entry name" value="HTH_animal"/>
    <property type="match status" value="1"/>
</dbReference>
<evidence type="ECO:0008006" key="5">
    <source>
        <dbReference type="Google" id="ProtNLM"/>
    </source>
</evidence>
<dbReference type="Pfam" id="PF01541">
    <property type="entry name" value="GIY-YIG"/>
    <property type="match status" value="1"/>
</dbReference>
<feature type="domain" description="GIY-YIG" evidence="1">
    <location>
        <begin position="309"/>
        <end position="348"/>
    </location>
</feature>
<evidence type="ECO:0000259" key="1">
    <source>
        <dbReference type="Pfam" id="PF01541"/>
    </source>
</evidence>